<dbReference type="Proteomes" id="UP001165960">
    <property type="component" value="Unassembled WGS sequence"/>
</dbReference>
<keyword evidence="2" id="KW-1185">Reference proteome</keyword>
<reference evidence="1" key="1">
    <citation type="submission" date="2022-04" db="EMBL/GenBank/DDBJ databases">
        <title>Genome of the entomopathogenic fungus Entomophthora muscae.</title>
        <authorList>
            <person name="Elya C."/>
            <person name="Lovett B.R."/>
            <person name="Lee E."/>
            <person name="Macias A.M."/>
            <person name="Hajek A.E."/>
            <person name="De Bivort B.L."/>
            <person name="Kasson M.T."/>
            <person name="De Fine Licht H.H."/>
            <person name="Stajich J.E."/>
        </authorList>
    </citation>
    <scope>NUCLEOTIDE SEQUENCE</scope>
    <source>
        <strain evidence="1">Berkeley</strain>
    </source>
</reference>
<proteinExistence type="predicted"/>
<name>A0ACC2RMC8_9FUNG</name>
<gene>
    <name evidence="1" type="primary">DOM34_2</name>
    <name evidence="1" type="ORF">DSO57_1007026</name>
</gene>
<dbReference type="EMBL" id="QTSX02007120">
    <property type="protein sequence ID" value="KAJ9051185.1"/>
    <property type="molecule type" value="Genomic_DNA"/>
</dbReference>
<organism evidence="1 2">
    <name type="scientific">Entomophthora muscae</name>
    <dbReference type="NCBI Taxonomy" id="34485"/>
    <lineage>
        <taxon>Eukaryota</taxon>
        <taxon>Fungi</taxon>
        <taxon>Fungi incertae sedis</taxon>
        <taxon>Zoopagomycota</taxon>
        <taxon>Entomophthoromycotina</taxon>
        <taxon>Entomophthoromycetes</taxon>
        <taxon>Entomophthorales</taxon>
        <taxon>Entomophthoraceae</taxon>
        <taxon>Entomophthora</taxon>
    </lineage>
</organism>
<sequence length="397" mass="45193">MKLVSKRIERDRSGFVKLICEEAEDVWHVYNLISKGDQLKSSTERRIRLDGATGSADSTRLKLTITISITDIVFDPTTCSLRVNGKNITESKHIKLGAFHTVDVVLNQTFTLLKEEWDSINLDRIDDACDVTKQADVGAIVLQEGLSNICLLTKHMTVVRQRIETPIPRKRRGSVTNYEKGLQRFFDQIYQSMLRHFNFEILKVIIIAGPGFIKDQLFTYIFDQATKADNKQLLQSRSKFLTVHSSSGHKHSLQEVMNEPSVQVKMADTKATKEINALEQFYAMLEKDPDRAFYGFNHVRIADQNSAIHTLLITDELFRSADVPLRRLYSRMVDRVKQNGGTSLIFSSMHVSGEQLNQLSGIAAILKFPLPDIEEIEAHEIQREHLTETDLSSRDKA</sequence>
<evidence type="ECO:0000313" key="1">
    <source>
        <dbReference type="EMBL" id="KAJ9051185.1"/>
    </source>
</evidence>
<protein>
    <submittedName>
        <fullName evidence="1">Translation factor pelota</fullName>
    </submittedName>
</protein>
<evidence type="ECO:0000313" key="2">
    <source>
        <dbReference type="Proteomes" id="UP001165960"/>
    </source>
</evidence>
<accession>A0ACC2RMC8</accession>
<comment type="caution">
    <text evidence="1">The sequence shown here is derived from an EMBL/GenBank/DDBJ whole genome shotgun (WGS) entry which is preliminary data.</text>
</comment>